<dbReference type="InterPro" id="IPR016181">
    <property type="entry name" value="Acyl_CoA_acyltransferase"/>
</dbReference>
<sequence>MCVVSVSPDGTKMVAVGDTNQVFVYNISRQGQYELIQTLNTVKDAGFSCAWDHSSTKFAVGCQDGFVCLWDVRRSKRLTQLTSQQTNGRGAVRSVKFSQSSSLDLLAFTEHTSFVNVIDARTFETRDILRIGTPTAELNLTGLTFSSDSRSIFVGTEQTILEYDDEGYRLVPSESNVFRHLHRLFLYYQKFYFNYLLRWPEYNVIATSLDGRPIGYVMGKSEGTDSNWHGHVTVLTVAPSYRRLGVARQLMRRLEEVSEAGQMWFVDLFVRISNVAAVRMYQGMGYSIYRRVLQYYSGPEEDGLDMRKALSKDRLKQSIIPLKHPVHASDLDY</sequence>
<dbReference type="InterPro" id="IPR036322">
    <property type="entry name" value="WD40_repeat_dom_sf"/>
</dbReference>
<keyword evidence="1 4" id="KW-0808">Transferase</keyword>
<evidence type="ECO:0000256" key="1">
    <source>
        <dbReference type="ARBA" id="ARBA00022679"/>
    </source>
</evidence>
<evidence type="ECO:0000256" key="2">
    <source>
        <dbReference type="ARBA" id="ARBA00023315"/>
    </source>
</evidence>
<dbReference type="PROSITE" id="PS51186">
    <property type="entry name" value="GNAT"/>
    <property type="match status" value="1"/>
</dbReference>
<comment type="caution">
    <text evidence="4">The sequence shown here is derived from an EMBL/GenBank/DDBJ whole genome shotgun (WGS) entry which is preliminary data.</text>
</comment>
<dbReference type="STRING" id="1246581.A0A2H9TGI5"/>
<dbReference type="Gene3D" id="3.40.630.30">
    <property type="match status" value="1"/>
</dbReference>
<dbReference type="InterPro" id="IPR051646">
    <property type="entry name" value="NatB_acetyltransferase_subunit"/>
</dbReference>
<dbReference type="InterPro" id="IPR001680">
    <property type="entry name" value="WD40_rpt"/>
</dbReference>
<dbReference type="EMBL" id="MTSL01000205">
    <property type="protein sequence ID" value="PJF16893.1"/>
    <property type="molecule type" value="Genomic_DNA"/>
</dbReference>
<dbReference type="Pfam" id="PF10313">
    <property type="entry name" value="DUF2415"/>
    <property type="match status" value="1"/>
</dbReference>
<evidence type="ECO:0000313" key="5">
    <source>
        <dbReference type="Proteomes" id="UP000240830"/>
    </source>
</evidence>
<dbReference type="GO" id="GO:0031416">
    <property type="term" value="C:NatB complex"/>
    <property type="evidence" value="ECO:0007669"/>
    <property type="project" value="TreeGrafter"/>
</dbReference>
<dbReference type="InterPro" id="IPR000182">
    <property type="entry name" value="GNAT_dom"/>
</dbReference>
<protein>
    <submittedName>
        <fullName evidence="4">N-terminal acetyltransferase B complex catalytic subunit</fullName>
    </submittedName>
</protein>
<name>A0A2H9TGI5_9FUNG</name>
<reference evidence="4 5" key="1">
    <citation type="submission" date="2016-10" db="EMBL/GenBank/DDBJ databases">
        <title>The genome of Paramicrosporidium saccamoebae is the missing link in understanding Cryptomycota and Microsporidia evolution.</title>
        <authorList>
            <person name="Quandt C.A."/>
            <person name="Beaudet D."/>
            <person name="Corsaro D."/>
            <person name="Michel R."/>
            <person name="Corradi N."/>
            <person name="James T."/>
        </authorList>
    </citation>
    <scope>NUCLEOTIDE SEQUENCE [LARGE SCALE GENOMIC DNA]</scope>
    <source>
        <strain evidence="4 5">KSL3</strain>
    </source>
</reference>
<dbReference type="InterPro" id="IPR015943">
    <property type="entry name" value="WD40/YVTN_repeat-like_dom_sf"/>
</dbReference>
<dbReference type="OrthoDB" id="10264728at2759"/>
<proteinExistence type="predicted"/>
<dbReference type="SUPFAM" id="SSF50978">
    <property type="entry name" value="WD40 repeat-like"/>
    <property type="match status" value="1"/>
</dbReference>
<organism evidence="4 5">
    <name type="scientific">Paramicrosporidium saccamoebae</name>
    <dbReference type="NCBI Taxonomy" id="1246581"/>
    <lineage>
        <taxon>Eukaryota</taxon>
        <taxon>Fungi</taxon>
        <taxon>Fungi incertae sedis</taxon>
        <taxon>Cryptomycota</taxon>
        <taxon>Cryptomycota incertae sedis</taxon>
        <taxon>Paramicrosporidium</taxon>
    </lineage>
</organism>
<dbReference type="SMART" id="SM00320">
    <property type="entry name" value="WD40"/>
    <property type="match status" value="1"/>
</dbReference>
<dbReference type="PANTHER" id="PTHR45910:SF1">
    <property type="entry name" value="N-ALPHA-ACETYLTRANSFERASE 20"/>
    <property type="match status" value="1"/>
</dbReference>
<evidence type="ECO:0000313" key="4">
    <source>
        <dbReference type="EMBL" id="PJF16893.1"/>
    </source>
</evidence>
<dbReference type="GO" id="GO:0004596">
    <property type="term" value="F:protein-N-terminal amino-acid acetyltransferase activity"/>
    <property type="evidence" value="ECO:0007669"/>
    <property type="project" value="TreeGrafter"/>
</dbReference>
<keyword evidence="5" id="KW-1185">Reference proteome</keyword>
<dbReference type="Proteomes" id="UP000240830">
    <property type="component" value="Unassembled WGS sequence"/>
</dbReference>
<dbReference type="CDD" id="cd04301">
    <property type="entry name" value="NAT_SF"/>
    <property type="match status" value="1"/>
</dbReference>
<dbReference type="PANTHER" id="PTHR45910">
    <property type="entry name" value="N-ALPHA-ACETYLTRANSFERASE 20"/>
    <property type="match status" value="1"/>
</dbReference>
<gene>
    <name evidence="4" type="ORF">PSACC_03301</name>
</gene>
<dbReference type="Gene3D" id="2.130.10.10">
    <property type="entry name" value="YVTN repeat-like/Quinoprotein amine dehydrogenase"/>
    <property type="match status" value="1"/>
</dbReference>
<feature type="domain" description="N-acetyltransferase" evidence="3">
    <location>
        <begin position="158"/>
        <end position="311"/>
    </location>
</feature>
<dbReference type="Pfam" id="PF00583">
    <property type="entry name" value="Acetyltransf_1"/>
    <property type="match status" value="1"/>
</dbReference>
<keyword evidence="2" id="KW-0012">Acyltransferase</keyword>
<evidence type="ECO:0000259" key="3">
    <source>
        <dbReference type="PROSITE" id="PS51186"/>
    </source>
</evidence>
<dbReference type="SUPFAM" id="SSF55729">
    <property type="entry name" value="Acyl-CoA N-acyltransferases (Nat)"/>
    <property type="match status" value="1"/>
</dbReference>
<dbReference type="InterPro" id="IPR019417">
    <property type="entry name" value="DUF2415"/>
</dbReference>
<accession>A0A2H9TGI5</accession>
<dbReference type="Pfam" id="PF00400">
    <property type="entry name" value="WD40"/>
    <property type="match status" value="1"/>
</dbReference>
<dbReference type="AlphaFoldDB" id="A0A2H9TGI5"/>